<dbReference type="InterPro" id="IPR001453">
    <property type="entry name" value="MoaB/Mog_dom"/>
</dbReference>
<evidence type="ECO:0000313" key="3">
    <source>
        <dbReference type="EMBL" id="HIU48858.1"/>
    </source>
</evidence>
<accession>A0A9D1LVH3</accession>
<dbReference type="Gene3D" id="3.30.70.2860">
    <property type="match status" value="1"/>
</dbReference>
<dbReference type="Pfam" id="PF02464">
    <property type="entry name" value="CinA"/>
    <property type="match status" value="1"/>
</dbReference>
<dbReference type="NCBIfam" id="NF001813">
    <property type="entry name" value="PRK00549.1"/>
    <property type="match status" value="1"/>
</dbReference>
<evidence type="ECO:0000259" key="2">
    <source>
        <dbReference type="SMART" id="SM00852"/>
    </source>
</evidence>
<dbReference type="Gene3D" id="3.40.980.10">
    <property type="entry name" value="MoaB/Mog-like domain"/>
    <property type="match status" value="1"/>
</dbReference>
<dbReference type="NCBIfam" id="TIGR00199">
    <property type="entry name" value="PncC_domain"/>
    <property type="match status" value="1"/>
</dbReference>
<dbReference type="InterPro" id="IPR008135">
    <property type="entry name" value="Competence-induced_CinA"/>
</dbReference>
<dbReference type="NCBIfam" id="TIGR00177">
    <property type="entry name" value="molyb_syn"/>
    <property type="match status" value="1"/>
</dbReference>
<gene>
    <name evidence="1" type="primary">cinA</name>
    <name evidence="3" type="ORF">IAB04_05795</name>
</gene>
<dbReference type="InterPro" id="IPR036425">
    <property type="entry name" value="MoaB/Mog-like_dom_sf"/>
</dbReference>
<dbReference type="PANTHER" id="PTHR13939">
    <property type="entry name" value="NICOTINAMIDE-NUCLEOTIDE AMIDOHYDROLASE PNCC"/>
    <property type="match status" value="1"/>
</dbReference>
<comment type="similarity">
    <text evidence="1">Belongs to the CinA family.</text>
</comment>
<proteinExistence type="inferred from homology"/>
<dbReference type="InterPro" id="IPR041424">
    <property type="entry name" value="CinA_KH"/>
</dbReference>
<dbReference type="InterPro" id="IPR008136">
    <property type="entry name" value="CinA_C"/>
</dbReference>
<dbReference type="Proteomes" id="UP000824111">
    <property type="component" value="Unassembled WGS sequence"/>
</dbReference>
<organism evidence="3 4">
    <name type="scientific">Candidatus Avimonoglobus intestinipullorum</name>
    <dbReference type="NCBI Taxonomy" id="2840699"/>
    <lineage>
        <taxon>Bacteria</taxon>
        <taxon>Bacillati</taxon>
        <taxon>Bacillota</taxon>
        <taxon>Clostridia</taxon>
        <taxon>Eubacteriales</taxon>
        <taxon>Candidatus Avimonoglobus</taxon>
    </lineage>
</organism>
<sequence>MNAELLSVGTELLLGEILNTDAQFLAEELSLLGINVYYQTVVGDNRTRLKQALELALERADIVIASGGLGPTPDDLTKEVIAECMGEQLALHEESLANIIAYHQKIGKRMPQSNKKQALLPEHGIVLPNHNGTAPGCIIEKNGKIVVMLPGPPNELKPMFLESVKPFLMKKSDDVLYSETLKIFGIGESKVAELLQDIMENSKNPTLAPYAETCGMRLRLTAKCRDAEEGRTLVLPVKEKIKGIIGKYIYCEEEKGLPEVVVRMLLERKLTISAAESCTGGMFCKMITDMAGVSAILNESFVTYANTAKMNYLGVKAETLEQFGAVSEQTAREMAQGVCKATGADVGVGITGIAGPDGGTEEKPVGLVYVGVCVGGHVSVQELRLVGNRDKIRYSACLYAFDCIRQKLISNNT</sequence>
<comment type="caution">
    <text evidence="3">The sequence shown here is derived from an EMBL/GenBank/DDBJ whole genome shotgun (WGS) entry which is preliminary data.</text>
</comment>
<protein>
    <recommendedName>
        <fullName evidence="1">Putative competence-damage inducible protein</fullName>
    </recommendedName>
</protein>
<evidence type="ECO:0000313" key="4">
    <source>
        <dbReference type="Proteomes" id="UP000824111"/>
    </source>
</evidence>
<dbReference type="SMART" id="SM00852">
    <property type="entry name" value="MoCF_biosynth"/>
    <property type="match status" value="1"/>
</dbReference>
<dbReference type="NCBIfam" id="TIGR00200">
    <property type="entry name" value="cinA_nterm"/>
    <property type="match status" value="1"/>
</dbReference>
<dbReference type="HAMAP" id="MF_00226_B">
    <property type="entry name" value="CinA_B"/>
    <property type="match status" value="1"/>
</dbReference>
<dbReference type="CDD" id="cd00885">
    <property type="entry name" value="cinA"/>
    <property type="match status" value="1"/>
</dbReference>
<reference evidence="3" key="1">
    <citation type="submission" date="2020-10" db="EMBL/GenBank/DDBJ databases">
        <authorList>
            <person name="Gilroy R."/>
        </authorList>
    </citation>
    <scope>NUCLEOTIDE SEQUENCE</scope>
    <source>
        <strain evidence="3">ChiSjej4B22-9803</strain>
    </source>
</reference>
<dbReference type="InterPro" id="IPR050101">
    <property type="entry name" value="CinA"/>
</dbReference>
<reference evidence="3" key="2">
    <citation type="journal article" date="2021" name="PeerJ">
        <title>Extensive microbial diversity within the chicken gut microbiome revealed by metagenomics and culture.</title>
        <authorList>
            <person name="Gilroy R."/>
            <person name="Ravi A."/>
            <person name="Getino M."/>
            <person name="Pursley I."/>
            <person name="Horton D.L."/>
            <person name="Alikhan N.F."/>
            <person name="Baker D."/>
            <person name="Gharbi K."/>
            <person name="Hall N."/>
            <person name="Watson M."/>
            <person name="Adriaenssens E.M."/>
            <person name="Foster-Nyarko E."/>
            <person name="Jarju S."/>
            <person name="Secka A."/>
            <person name="Antonio M."/>
            <person name="Oren A."/>
            <person name="Chaudhuri R.R."/>
            <person name="La Ragione R."/>
            <person name="Hildebrand F."/>
            <person name="Pallen M.J."/>
        </authorList>
    </citation>
    <scope>NUCLEOTIDE SEQUENCE</scope>
    <source>
        <strain evidence="3">ChiSjej4B22-9803</strain>
    </source>
</reference>
<dbReference type="Pfam" id="PF18146">
    <property type="entry name" value="CinA_KH"/>
    <property type="match status" value="1"/>
</dbReference>
<dbReference type="AlphaFoldDB" id="A0A9D1LVH3"/>
<dbReference type="Pfam" id="PF00994">
    <property type="entry name" value="MoCF_biosynth"/>
    <property type="match status" value="1"/>
</dbReference>
<dbReference type="PIRSF" id="PIRSF006728">
    <property type="entry name" value="CinA"/>
    <property type="match status" value="1"/>
</dbReference>
<name>A0A9D1LVH3_9FIRM</name>
<dbReference type="EMBL" id="DVND01000150">
    <property type="protein sequence ID" value="HIU48858.1"/>
    <property type="molecule type" value="Genomic_DNA"/>
</dbReference>
<dbReference type="SUPFAM" id="SSF53218">
    <property type="entry name" value="Molybdenum cofactor biosynthesis proteins"/>
    <property type="match status" value="1"/>
</dbReference>
<dbReference type="InterPro" id="IPR036653">
    <property type="entry name" value="CinA-like_C"/>
</dbReference>
<dbReference type="SUPFAM" id="SSF142433">
    <property type="entry name" value="CinA-like"/>
    <property type="match status" value="1"/>
</dbReference>
<feature type="domain" description="MoaB/Mog" evidence="2">
    <location>
        <begin position="4"/>
        <end position="170"/>
    </location>
</feature>
<dbReference type="PANTHER" id="PTHR13939:SF0">
    <property type="entry name" value="NMN AMIDOHYDROLASE-LIKE PROTEIN YFAY"/>
    <property type="match status" value="1"/>
</dbReference>
<evidence type="ECO:0000256" key="1">
    <source>
        <dbReference type="HAMAP-Rule" id="MF_00226"/>
    </source>
</evidence>
<dbReference type="Gene3D" id="3.90.950.20">
    <property type="entry name" value="CinA-like"/>
    <property type="match status" value="1"/>
</dbReference>